<proteinExistence type="predicted"/>
<reference evidence="3" key="1">
    <citation type="submission" date="2021-02" db="EMBL/GenBank/DDBJ databases">
        <authorList>
            <person name="Nowell W R."/>
        </authorList>
    </citation>
    <scope>NUCLEOTIDE SEQUENCE</scope>
</reference>
<comment type="caution">
    <text evidence="3">The sequence shown here is derived from an EMBL/GenBank/DDBJ whole genome shotgun (WGS) entry which is preliminary data.</text>
</comment>
<evidence type="ECO:0000313" key="4">
    <source>
        <dbReference type="Proteomes" id="UP000663889"/>
    </source>
</evidence>
<evidence type="ECO:0000256" key="1">
    <source>
        <dbReference type="ARBA" id="ARBA00023002"/>
    </source>
</evidence>
<keyword evidence="2" id="KW-0472">Membrane</keyword>
<dbReference type="PANTHER" id="PTHR43157">
    <property type="entry name" value="PHOSPHATIDYLINOSITOL-GLYCAN BIOSYNTHESIS CLASS F PROTEIN-RELATED"/>
    <property type="match status" value="1"/>
</dbReference>
<dbReference type="Pfam" id="PF00106">
    <property type="entry name" value="adh_short"/>
    <property type="match status" value="2"/>
</dbReference>
<gene>
    <name evidence="3" type="ORF">SEV965_LOCUS1957</name>
</gene>
<protein>
    <submittedName>
        <fullName evidence="3">Uncharacterized protein</fullName>
    </submittedName>
</protein>
<keyword evidence="1" id="KW-0560">Oxidoreductase</keyword>
<dbReference type="InterPro" id="IPR002347">
    <property type="entry name" value="SDR_fam"/>
</dbReference>
<dbReference type="SUPFAM" id="SSF51735">
    <property type="entry name" value="NAD(P)-binding Rossmann-fold domains"/>
    <property type="match status" value="2"/>
</dbReference>
<evidence type="ECO:0000256" key="2">
    <source>
        <dbReference type="SAM" id="Phobius"/>
    </source>
</evidence>
<feature type="transmembrane region" description="Helical" evidence="2">
    <location>
        <begin position="215"/>
        <end position="242"/>
    </location>
</feature>
<dbReference type="Gene3D" id="3.40.50.720">
    <property type="entry name" value="NAD(P)-binding Rossmann-like Domain"/>
    <property type="match status" value="2"/>
</dbReference>
<organism evidence="3 4">
    <name type="scientific">Rotaria sordida</name>
    <dbReference type="NCBI Taxonomy" id="392033"/>
    <lineage>
        <taxon>Eukaryota</taxon>
        <taxon>Metazoa</taxon>
        <taxon>Spiralia</taxon>
        <taxon>Gnathifera</taxon>
        <taxon>Rotifera</taxon>
        <taxon>Eurotatoria</taxon>
        <taxon>Bdelloidea</taxon>
        <taxon>Philodinida</taxon>
        <taxon>Philodinidae</taxon>
        <taxon>Rotaria</taxon>
    </lineage>
</organism>
<sequence length="451" mass="51850">MNGKTILITGGASGIGYETAKDLLQRGARIILVDYNIEKGNQAVKQLSFEIGYNEKNIRFMECDLRSFESVRKFAKLYIEEEERLDVLICNAGIAWAPNFLTKNGFNTVIQVNYLSHFLLTNLLLDKLKQCRPSRIVYVASGSHRTVRSIDWSDAFTQFKNFRLWGAYPVSKAFILLFTYKLKHDLYSNDVDVFAVNPSWVWTSIHSPMREAIGFIPFIICFPTLYMFKFILALICNAGIAWAPNFLTKNGFNTVIQVNYLSHFLLTNLLLDKLKQCRPSRIVYVASGSHRTVRLIDWSDAFTQFKNFRLWGAYPVSKAFILLFTYKLKHDLYSNDVGVFAVNPSWVWTSIHSPMREAIGFIPFIICFPILYIFKFILAKTPKTGARTSIFCAVEPSLQHSHEFYFEDCAVETVSSLCTNHSLANELWNNEKCDMYRAPKNSTIKLLSILY</sequence>
<dbReference type="InterPro" id="IPR036291">
    <property type="entry name" value="NAD(P)-bd_dom_sf"/>
</dbReference>
<dbReference type="PANTHER" id="PTHR43157:SF31">
    <property type="entry name" value="PHOSPHATIDYLINOSITOL-GLYCAN BIOSYNTHESIS CLASS F PROTEIN"/>
    <property type="match status" value="1"/>
</dbReference>
<feature type="transmembrane region" description="Helical" evidence="2">
    <location>
        <begin position="308"/>
        <end position="326"/>
    </location>
</feature>
<dbReference type="GO" id="GO:0016491">
    <property type="term" value="F:oxidoreductase activity"/>
    <property type="evidence" value="ECO:0007669"/>
    <property type="project" value="UniProtKB-KW"/>
</dbReference>
<name>A0A813UE26_9BILA</name>
<dbReference type="EMBL" id="CAJNOU010000041">
    <property type="protein sequence ID" value="CAF0827812.1"/>
    <property type="molecule type" value="Genomic_DNA"/>
</dbReference>
<dbReference type="Proteomes" id="UP000663889">
    <property type="component" value="Unassembled WGS sequence"/>
</dbReference>
<dbReference type="AlphaFoldDB" id="A0A813UE26"/>
<evidence type="ECO:0000313" key="3">
    <source>
        <dbReference type="EMBL" id="CAF0827812.1"/>
    </source>
</evidence>
<dbReference type="PRINTS" id="PR00081">
    <property type="entry name" value="GDHRDH"/>
</dbReference>
<accession>A0A813UE26</accession>
<keyword evidence="2" id="KW-1133">Transmembrane helix</keyword>
<feature type="transmembrane region" description="Helical" evidence="2">
    <location>
        <begin position="358"/>
        <end position="378"/>
    </location>
</feature>
<keyword evidence="2" id="KW-0812">Transmembrane</keyword>